<protein>
    <recommendedName>
        <fullName evidence="3">Cob(I)yrinic acid a,c-diamide adenosyltransferase</fullName>
    </recommendedName>
</protein>
<dbReference type="Gene3D" id="3.40.50.300">
    <property type="entry name" value="P-loop containing nucleotide triphosphate hydrolases"/>
    <property type="match status" value="1"/>
</dbReference>
<dbReference type="Proteomes" id="UP000178724">
    <property type="component" value="Unassembled WGS sequence"/>
</dbReference>
<proteinExistence type="predicted"/>
<organism evidence="1 2">
    <name type="scientific">candidate division WOR-1 bacterium RIFCSPHIGHO2_01_FULL_53_15</name>
    <dbReference type="NCBI Taxonomy" id="1802564"/>
    <lineage>
        <taxon>Bacteria</taxon>
        <taxon>Bacillati</taxon>
        <taxon>Saganbacteria</taxon>
    </lineage>
</organism>
<gene>
    <name evidence="1" type="ORF">A2625_05145</name>
</gene>
<dbReference type="PIRSF" id="PIRSF015617">
    <property type="entry name" value="Adensltrnsf_CobA"/>
    <property type="match status" value="1"/>
</dbReference>
<dbReference type="InterPro" id="IPR027417">
    <property type="entry name" value="P-loop_NTPase"/>
</dbReference>
<comment type="caution">
    <text evidence="1">The sequence shown here is derived from an EMBL/GenBank/DDBJ whole genome shotgun (WGS) entry which is preliminary data.</text>
</comment>
<dbReference type="EMBL" id="METM01000020">
    <property type="protein sequence ID" value="OGB89819.1"/>
    <property type="molecule type" value="Genomic_DNA"/>
</dbReference>
<dbReference type="PANTHER" id="PTHR46638">
    <property type="entry name" value="CORRINOID ADENOSYLTRANSFERASE"/>
    <property type="match status" value="1"/>
</dbReference>
<sequence>MSGVRAMIYLFTGEGGGKTIAALGLALRSVGQKRKVVMIQFLKGRKDTGEFKIAQKLKPYLKVFQFGRPGFVNLRDPDEADKALARKGFEFARRAVRSKPDLLILDELNLAMAAKMVPEKDVIAFLKKVPKSVDVVLTGRHASTRLYKIADGVSVVKKVKHVFDRGIQARKGIEY</sequence>
<dbReference type="GO" id="GO:0008817">
    <property type="term" value="F:corrinoid adenosyltransferase activity"/>
    <property type="evidence" value="ECO:0007669"/>
    <property type="project" value="InterPro"/>
</dbReference>
<reference evidence="1 2" key="1">
    <citation type="journal article" date="2016" name="Nat. Commun.">
        <title>Thousands of microbial genomes shed light on interconnected biogeochemical processes in an aquifer system.</title>
        <authorList>
            <person name="Anantharaman K."/>
            <person name="Brown C.T."/>
            <person name="Hug L.A."/>
            <person name="Sharon I."/>
            <person name="Castelle C.J."/>
            <person name="Probst A.J."/>
            <person name="Thomas B.C."/>
            <person name="Singh A."/>
            <person name="Wilkins M.J."/>
            <person name="Karaoz U."/>
            <person name="Brodie E.L."/>
            <person name="Williams K.H."/>
            <person name="Hubbard S.S."/>
            <person name="Banfield J.F."/>
        </authorList>
    </citation>
    <scope>NUCLEOTIDE SEQUENCE [LARGE SCALE GENOMIC DNA]</scope>
</reference>
<evidence type="ECO:0008006" key="3">
    <source>
        <dbReference type="Google" id="ProtNLM"/>
    </source>
</evidence>
<name>A0A1F4Q1S8_UNCSA</name>
<dbReference type="Pfam" id="PF02572">
    <property type="entry name" value="CobA_CobO_BtuR"/>
    <property type="match status" value="1"/>
</dbReference>
<dbReference type="AlphaFoldDB" id="A0A1F4Q1S8"/>
<dbReference type="GO" id="GO:0009236">
    <property type="term" value="P:cobalamin biosynthetic process"/>
    <property type="evidence" value="ECO:0007669"/>
    <property type="project" value="InterPro"/>
</dbReference>
<dbReference type="InterPro" id="IPR003724">
    <property type="entry name" value="CblAdoTrfase_CobA"/>
</dbReference>
<dbReference type="SUPFAM" id="SSF52540">
    <property type="entry name" value="P-loop containing nucleoside triphosphate hydrolases"/>
    <property type="match status" value="1"/>
</dbReference>
<accession>A0A1F4Q1S8</accession>
<dbReference type="PANTHER" id="PTHR46638:SF1">
    <property type="entry name" value="CORRINOID ADENOSYLTRANSFERASE"/>
    <property type="match status" value="1"/>
</dbReference>
<evidence type="ECO:0000313" key="1">
    <source>
        <dbReference type="EMBL" id="OGB89819.1"/>
    </source>
</evidence>
<evidence type="ECO:0000313" key="2">
    <source>
        <dbReference type="Proteomes" id="UP000178724"/>
    </source>
</evidence>
<dbReference type="GO" id="GO:0005524">
    <property type="term" value="F:ATP binding"/>
    <property type="evidence" value="ECO:0007669"/>
    <property type="project" value="InterPro"/>
</dbReference>